<dbReference type="VEuPathDB" id="FungiDB:PITG_06085"/>
<gene>
    <name evidence="1" type="ORF">PITG_06085</name>
</gene>
<dbReference type="OrthoDB" id="138199at2759"/>
<evidence type="ECO:0000313" key="1">
    <source>
        <dbReference type="EMBL" id="EEY70621.1"/>
    </source>
</evidence>
<evidence type="ECO:0000313" key="2">
    <source>
        <dbReference type="Proteomes" id="UP000006643"/>
    </source>
</evidence>
<dbReference type="Proteomes" id="UP000006643">
    <property type="component" value="Unassembled WGS sequence"/>
</dbReference>
<sequence>MSSNRLRLTWSEKVAILEKAARSPSVSYSELAEWAVEEFGLLTAPGKTTICRLLKPSAVLRGRPVKKAVRKKAQSIERYILSQNMMFALDRLGEGLDNPYNVDQLTALLWCEAAWSKVSASTIQRYLQALLIQADFCAHVSAIA</sequence>
<keyword evidence="2" id="KW-1185">Reference proteome</keyword>
<dbReference type="HOGENOM" id="CLU_1622271_0_0_1"/>
<organism evidence="1 2">
    <name type="scientific">Phytophthora infestans (strain T30-4)</name>
    <name type="common">Potato late blight agent</name>
    <dbReference type="NCBI Taxonomy" id="403677"/>
    <lineage>
        <taxon>Eukaryota</taxon>
        <taxon>Sar</taxon>
        <taxon>Stramenopiles</taxon>
        <taxon>Oomycota</taxon>
        <taxon>Peronosporomycetes</taxon>
        <taxon>Peronosporales</taxon>
        <taxon>Peronosporaceae</taxon>
        <taxon>Phytophthora</taxon>
    </lineage>
</organism>
<dbReference type="OMA" id="EWAVEEF"/>
<name>D0N6D0_PHYIT</name>
<dbReference type="eggNOG" id="ENOG502T140">
    <property type="taxonomic scope" value="Eukaryota"/>
</dbReference>
<accession>D0N6D0</accession>
<dbReference type="KEGG" id="pif:PITG_06085"/>
<protein>
    <submittedName>
        <fullName evidence="1">Uncharacterized protein</fullName>
    </submittedName>
</protein>
<dbReference type="InParanoid" id="D0N6D0"/>
<dbReference type="GeneID" id="9472244"/>
<dbReference type="RefSeq" id="XP_002998275.1">
    <property type="nucleotide sequence ID" value="XM_002998229.1"/>
</dbReference>
<dbReference type="AlphaFoldDB" id="D0N6D0"/>
<proteinExistence type="predicted"/>
<dbReference type="EMBL" id="DS028126">
    <property type="protein sequence ID" value="EEY70621.1"/>
    <property type="molecule type" value="Genomic_DNA"/>
</dbReference>
<reference evidence="2" key="1">
    <citation type="journal article" date="2009" name="Nature">
        <title>Genome sequence and analysis of the Irish potato famine pathogen Phytophthora infestans.</title>
        <authorList>
            <consortium name="The Broad Institute Genome Sequencing Platform"/>
            <person name="Haas B.J."/>
            <person name="Kamoun S."/>
            <person name="Zody M.C."/>
            <person name="Jiang R.H."/>
            <person name="Handsaker R.E."/>
            <person name="Cano L.M."/>
            <person name="Grabherr M."/>
            <person name="Kodira C.D."/>
            <person name="Raffaele S."/>
            <person name="Torto-Alalibo T."/>
            <person name="Bozkurt T.O."/>
            <person name="Ah-Fong A.M."/>
            <person name="Alvarado L."/>
            <person name="Anderson V.L."/>
            <person name="Armstrong M.R."/>
            <person name="Avrova A."/>
            <person name="Baxter L."/>
            <person name="Beynon J."/>
            <person name="Boevink P.C."/>
            <person name="Bollmann S.R."/>
            <person name="Bos J.I."/>
            <person name="Bulone V."/>
            <person name="Cai G."/>
            <person name="Cakir C."/>
            <person name="Carrington J.C."/>
            <person name="Chawner M."/>
            <person name="Conti L."/>
            <person name="Costanzo S."/>
            <person name="Ewan R."/>
            <person name="Fahlgren N."/>
            <person name="Fischbach M.A."/>
            <person name="Fugelstad J."/>
            <person name="Gilroy E.M."/>
            <person name="Gnerre S."/>
            <person name="Green P.J."/>
            <person name="Grenville-Briggs L.J."/>
            <person name="Griffith J."/>
            <person name="Grunwald N.J."/>
            <person name="Horn K."/>
            <person name="Horner N.R."/>
            <person name="Hu C.H."/>
            <person name="Huitema E."/>
            <person name="Jeong D.H."/>
            <person name="Jones A.M."/>
            <person name="Jones J.D."/>
            <person name="Jones R.W."/>
            <person name="Karlsson E.K."/>
            <person name="Kunjeti S.G."/>
            <person name="Lamour K."/>
            <person name="Liu Z."/>
            <person name="Ma L."/>
            <person name="Maclean D."/>
            <person name="Chibucos M.C."/>
            <person name="McDonald H."/>
            <person name="McWalters J."/>
            <person name="Meijer H.J."/>
            <person name="Morgan W."/>
            <person name="Morris P.F."/>
            <person name="Munro C.A."/>
            <person name="O'Neill K."/>
            <person name="Ospina-Giraldo M."/>
            <person name="Pinzon A."/>
            <person name="Pritchard L."/>
            <person name="Ramsahoye B."/>
            <person name="Ren Q."/>
            <person name="Restrepo S."/>
            <person name="Roy S."/>
            <person name="Sadanandom A."/>
            <person name="Savidor A."/>
            <person name="Schornack S."/>
            <person name="Schwartz D.C."/>
            <person name="Schumann U.D."/>
            <person name="Schwessinger B."/>
            <person name="Seyer L."/>
            <person name="Sharpe T."/>
            <person name="Silvar C."/>
            <person name="Song J."/>
            <person name="Studholme D.J."/>
            <person name="Sykes S."/>
            <person name="Thines M."/>
            <person name="van de Vondervoort P.J."/>
            <person name="Phuntumart V."/>
            <person name="Wawra S."/>
            <person name="Weide R."/>
            <person name="Win J."/>
            <person name="Young C."/>
            <person name="Zhou S."/>
            <person name="Fry W."/>
            <person name="Meyers B.C."/>
            <person name="van West P."/>
            <person name="Ristaino J."/>
            <person name="Govers F."/>
            <person name="Birch P.R."/>
            <person name="Whisson S.C."/>
            <person name="Judelson H.S."/>
            <person name="Nusbaum C."/>
        </authorList>
    </citation>
    <scope>NUCLEOTIDE SEQUENCE [LARGE SCALE GENOMIC DNA]</scope>
    <source>
        <strain evidence="2">T30-4</strain>
    </source>
</reference>